<comment type="similarity">
    <text evidence="3">Belongs to the Rieske iron-sulfur protein family.</text>
</comment>
<evidence type="ECO:0000256" key="17">
    <source>
        <dbReference type="ARBA" id="ARBA00023157"/>
    </source>
</evidence>
<evidence type="ECO:0000256" key="15">
    <source>
        <dbReference type="ARBA" id="ARBA00023014"/>
    </source>
</evidence>
<keyword evidence="9" id="KW-0001">2Fe-2S</keyword>
<evidence type="ECO:0000256" key="8">
    <source>
        <dbReference type="ARBA" id="ARBA00022692"/>
    </source>
</evidence>
<dbReference type="GO" id="GO:0016705">
    <property type="term" value="F:oxidoreductase activity, acting on paired donors, with incorporation or reduction of molecular oxygen"/>
    <property type="evidence" value="ECO:0007669"/>
    <property type="project" value="UniProtKB-ARBA"/>
</dbReference>
<dbReference type="SUPFAM" id="SSF50022">
    <property type="entry name" value="ISP domain"/>
    <property type="match status" value="1"/>
</dbReference>
<feature type="transmembrane region" description="Helical" evidence="22">
    <location>
        <begin position="100"/>
        <end position="119"/>
    </location>
</feature>
<dbReference type="RefSeq" id="WP_131892118.1">
    <property type="nucleotide sequence ID" value="NZ_SMKZ01000005.1"/>
</dbReference>
<keyword evidence="17" id="KW-1015">Disulfide bond</keyword>
<dbReference type="Pfam" id="PF00355">
    <property type="entry name" value="Rieske"/>
    <property type="match status" value="1"/>
</dbReference>
<keyword evidence="6" id="KW-1003">Cell membrane</keyword>
<dbReference type="PROSITE" id="PS51296">
    <property type="entry name" value="RIESKE"/>
    <property type="match status" value="1"/>
</dbReference>
<dbReference type="InterPro" id="IPR017941">
    <property type="entry name" value="Rieske_2Fe-2S"/>
</dbReference>
<name>A0A4R5DN85_9ACTN</name>
<feature type="transmembrane region" description="Helical" evidence="22">
    <location>
        <begin position="169"/>
        <end position="186"/>
    </location>
</feature>
<keyword evidence="15" id="KW-0411">Iron-sulfur</keyword>
<dbReference type="PRINTS" id="PR00162">
    <property type="entry name" value="RIESKE"/>
</dbReference>
<evidence type="ECO:0000256" key="1">
    <source>
        <dbReference type="ARBA" id="ARBA00002494"/>
    </source>
</evidence>
<keyword evidence="16 22" id="KW-0472">Membrane</keyword>
<dbReference type="GO" id="GO:0046872">
    <property type="term" value="F:metal ion binding"/>
    <property type="evidence" value="ECO:0007669"/>
    <property type="project" value="UniProtKB-KW"/>
</dbReference>
<comment type="cofactor">
    <cofactor evidence="20">
        <name>[2Fe-2S] cluster</name>
        <dbReference type="ChEBI" id="CHEBI:190135"/>
    </cofactor>
</comment>
<evidence type="ECO:0000256" key="18">
    <source>
        <dbReference type="ARBA" id="ARBA00029586"/>
    </source>
</evidence>
<proteinExistence type="inferred from homology"/>
<dbReference type="EMBL" id="SMKZ01000005">
    <property type="protein sequence ID" value="TDE13441.1"/>
    <property type="molecule type" value="Genomic_DNA"/>
</dbReference>
<dbReference type="AlphaFoldDB" id="A0A4R5DN85"/>
<reference evidence="24 25" key="1">
    <citation type="submission" date="2019-03" db="EMBL/GenBank/DDBJ databases">
        <title>Draft genome sequences of novel Actinobacteria.</title>
        <authorList>
            <person name="Sahin N."/>
            <person name="Ay H."/>
            <person name="Saygin H."/>
        </authorList>
    </citation>
    <scope>NUCLEOTIDE SEQUENCE [LARGE SCALE GENOMIC DNA]</scope>
    <source>
        <strain evidence="24 25">5K138</strain>
    </source>
</reference>
<dbReference type="Gene3D" id="2.102.10.10">
    <property type="entry name" value="Rieske [2Fe-2S] iron-sulphur domain"/>
    <property type="match status" value="1"/>
</dbReference>
<evidence type="ECO:0000256" key="6">
    <source>
        <dbReference type="ARBA" id="ARBA00022475"/>
    </source>
</evidence>
<evidence type="ECO:0000256" key="22">
    <source>
        <dbReference type="SAM" id="Phobius"/>
    </source>
</evidence>
<dbReference type="GO" id="GO:0004497">
    <property type="term" value="F:monooxygenase activity"/>
    <property type="evidence" value="ECO:0007669"/>
    <property type="project" value="UniProtKB-ARBA"/>
</dbReference>
<dbReference type="CDD" id="cd03467">
    <property type="entry name" value="Rieske"/>
    <property type="match status" value="1"/>
</dbReference>
<evidence type="ECO:0000256" key="4">
    <source>
        <dbReference type="ARBA" id="ARBA00015816"/>
    </source>
</evidence>
<feature type="transmembrane region" description="Helical" evidence="22">
    <location>
        <begin position="59"/>
        <end position="80"/>
    </location>
</feature>
<keyword evidence="25" id="KW-1185">Reference proteome</keyword>
<keyword evidence="11" id="KW-0249">Electron transport</keyword>
<feature type="domain" description="Rieske" evidence="23">
    <location>
        <begin position="255"/>
        <end position="346"/>
    </location>
</feature>
<evidence type="ECO:0000256" key="10">
    <source>
        <dbReference type="ARBA" id="ARBA00022723"/>
    </source>
</evidence>
<evidence type="ECO:0000256" key="12">
    <source>
        <dbReference type="ARBA" id="ARBA00022989"/>
    </source>
</evidence>
<evidence type="ECO:0000256" key="9">
    <source>
        <dbReference type="ARBA" id="ARBA00022714"/>
    </source>
</evidence>
<evidence type="ECO:0000256" key="11">
    <source>
        <dbReference type="ARBA" id="ARBA00022982"/>
    </source>
</evidence>
<evidence type="ECO:0000256" key="19">
    <source>
        <dbReference type="ARBA" id="ARBA00032409"/>
    </source>
</evidence>
<protein>
    <recommendedName>
        <fullName evidence="4">Cytochrome bc1 complex Rieske iron-sulfur subunit</fullName>
    </recommendedName>
    <alternativeName>
        <fullName evidence="18">Cytochrome bc1 reductase complex subunit QcrA</fullName>
    </alternativeName>
    <alternativeName>
        <fullName evidence="19">Rieske iron-sulfur protein</fullName>
    </alternativeName>
</protein>
<feature type="compositionally biased region" description="Basic and acidic residues" evidence="21">
    <location>
        <begin position="8"/>
        <end position="23"/>
    </location>
</feature>
<comment type="function">
    <text evidence="1">Iron-sulfur subunit of the cytochrome bc1 complex, an essential component of the respiratory electron transport chain required for ATP synthesis. The bc1 complex catalyzes the oxidation of menaquinol and the reduction of cytochrome c in the respiratory chain. The bc1 complex operates through a Q-cycle mechanism that couples electron transfer to generation of the proton gradient that drives ATP synthesis.</text>
</comment>
<dbReference type="InterPro" id="IPR014349">
    <property type="entry name" value="Rieske_Fe-S_prot"/>
</dbReference>
<dbReference type="Pfam" id="PF19297">
    <property type="entry name" value="QcrA_N"/>
    <property type="match status" value="1"/>
</dbReference>
<evidence type="ECO:0000256" key="2">
    <source>
        <dbReference type="ARBA" id="ARBA00004651"/>
    </source>
</evidence>
<dbReference type="InterPro" id="IPR005805">
    <property type="entry name" value="Rieske_Fe-S_prot_C"/>
</dbReference>
<keyword evidence="10" id="KW-0479">Metal-binding</keyword>
<comment type="caution">
    <text evidence="24">The sequence shown here is derived from an EMBL/GenBank/DDBJ whole genome shotgun (WGS) entry which is preliminary data.</text>
</comment>
<evidence type="ECO:0000256" key="5">
    <source>
        <dbReference type="ARBA" id="ARBA00022448"/>
    </source>
</evidence>
<dbReference type="InParanoid" id="A0A4R5DN85"/>
<keyword evidence="7" id="KW-0679">Respiratory chain</keyword>
<dbReference type="GO" id="GO:0005886">
    <property type="term" value="C:plasma membrane"/>
    <property type="evidence" value="ECO:0007669"/>
    <property type="project" value="UniProtKB-SubCell"/>
</dbReference>
<keyword evidence="14" id="KW-0408">Iron</keyword>
<evidence type="ECO:0000256" key="3">
    <source>
        <dbReference type="ARBA" id="ARBA00010651"/>
    </source>
</evidence>
<evidence type="ECO:0000256" key="13">
    <source>
        <dbReference type="ARBA" id="ARBA00023002"/>
    </source>
</evidence>
<evidence type="ECO:0000313" key="24">
    <source>
        <dbReference type="EMBL" id="TDE13441.1"/>
    </source>
</evidence>
<comment type="subcellular location">
    <subcellularLocation>
        <location evidence="2">Cell membrane</location>
        <topology evidence="2">Multi-pass membrane protein</topology>
    </subcellularLocation>
</comment>
<evidence type="ECO:0000256" key="16">
    <source>
        <dbReference type="ARBA" id="ARBA00023136"/>
    </source>
</evidence>
<evidence type="ECO:0000256" key="14">
    <source>
        <dbReference type="ARBA" id="ARBA00023004"/>
    </source>
</evidence>
<keyword evidence="13" id="KW-0560">Oxidoreductase</keyword>
<dbReference type="Proteomes" id="UP000294739">
    <property type="component" value="Unassembled WGS sequence"/>
</dbReference>
<feature type="region of interest" description="Disordered" evidence="21">
    <location>
        <begin position="1"/>
        <end position="50"/>
    </location>
</feature>
<keyword evidence="12 22" id="KW-1133">Transmembrane helix</keyword>
<dbReference type="InterPro" id="IPR045603">
    <property type="entry name" value="QcrA_N"/>
</dbReference>
<evidence type="ECO:0000256" key="21">
    <source>
        <dbReference type="SAM" id="MobiDB-lite"/>
    </source>
</evidence>
<dbReference type="PANTHER" id="PTHR10134">
    <property type="entry name" value="CYTOCHROME B-C1 COMPLEX SUBUNIT RIESKE, MITOCHONDRIAL"/>
    <property type="match status" value="1"/>
</dbReference>
<gene>
    <name evidence="24" type="ORF">E1269_05240</name>
</gene>
<feature type="compositionally biased region" description="Basic and acidic residues" evidence="21">
    <location>
        <begin position="36"/>
        <end position="50"/>
    </location>
</feature>
<keyword evidence="5" id="KW-0813">Transport</keyword>
<evidence type="ECO:0000259" key="23">
    <source>
        <dbReference type="PROSITE" id="PS51296"/>
    </source>
</evidence>
<evidence type="ECO:0000256" key="7">
    <source>
        <dbReference type="ARBA" id="ARBA00022660"/>
    </source>
</evidence>
<accession>A0A4R5DN85</accession>
<keyword evidence="8 22" id="KW-0812">Transmembrane</keyword>
<dbReference type="FunCoup" id="A0A4R5DN85">
    <property type="interactions" value="49"/>
</dbReference>
<dbReference type="OrthoDB" id="9802613at2"/>
<evidence type="ECO:0000256" key="20">
    <source>
        <dbReference type="ARBA" id="ARBA00034078"/>
    </source>
</evidence>
<evidence type="ECO:0000313" key="25">
    <source>
        <dbReference type="Proteomes" id="UP000294739"/>
    </source>
</evidence>
<dbReference type="GO" id="GO:0051537">
    <property type="term" value="F:2 iron, 2 sulfur cluster binding"/>
    <property type="evidence" value="ECO:0007669"/>
    <property type="project" value="UniProtKB-KW"/>
</dbReference>
<sequence>MSANNEHNSGHGESEEIARREPDEVAAVGDPIADPGLHHNDERLTDVDPKAGRRAERQVAGMFTLASLLMVGFIVAYVAIGIHPDDPENGVDIGNVQVSNLALGLTLGLALLLVGAGAVQWARSLMTSPEVVHERHELRSDDETRQATLDDWNTGVEETGFGRRKMIRNSLLGALALLPLPAVLLLRDMGPNTGGTPAERKEHTIWAEGVRILTDVTFMPIRAADLEVGSLVNAMPATFEELPEHGPERINERAKSPVMLVRMLPDEIHVAEGRENWHVDGILAYSKICTHVGCPISLYEQTTHHMLCPCHQSTFDLADNGKVIFGPATRSLPQLPIAVDDEGYLIAQSDFTEPVGPSYWERTR</sequence>
<dbReference type="InterPro" id="IPR036922">
    <property type="entry name" value="Rieske_2Fe-2S_sf"/>
</dbReference>
<organism evidence="24 25">
    <name type="scientific">Jiangella asiatica</name>
    <dbReference type="NCBI Taxonomy" id="2530372"/>
    <lineage>
        <taxon>Bacteria</taxon>
        <taxon>Bacillati</taxon>
        <taxon>Actinomycetota</taxon>
        <taxon>Actinomycetes</taxon>
        <taxon>Jiangellales</taxon>
        <taxon>Jiangellaceae</taxon>
        <taxon>Jiangella</taxon>
    </lineage>
</organism>